<protein>
    <recommendedName>
        <fullName evidence="4">C4-dicarboxylate ABC transporter substrate-binding protein</fullName>
    </recommendedName>
</protein>
<evidence type="ECO:0000313" key="2">
    <source>
        <dbReference type="EMBL" id="OZI56579.1"/>
    </source>
</evidence>
<dbReference type="GO" id="GO:0055085">
    <property type="term" value="P:transmembrane transport"/>
    <property type="evidence" value="ECO:0007669"/>
    <property type="project" value="InterPro"/>
</dbReference>
<reference evidence="2 3" key="1">
    <citation type="submission" date="2017-05" db="EMBL/GenBank/DDBJ databases">
        <title>Complete and WGS of Bordetella genogroups.</title>
        <authorList>
            <person name="Spilker T."/>
            <person name="LiPuma J."/>
        </authorList>
    </citation>
    <scope>NUCLEOTIDE SEQUENCE [LARGE SCALE GENOMIC DNA]</scope>
    <source>
        <strain evidence="2 3">AU9919</strain>
    </source>
</reference>
<name>A0A261U3W9_9BORD</name>
<keyword evidence="3" id="KW-1185">Reference proteome</keyword>
<evidence type="ECO:0000256" key="1">
    <source>
        <dbReference type="ARBA" id="ARBA00022729"/>
    </source>
</evidence>
<dbReference type="InterPro" id="IPR038404">
    <property type="entry name" value="TRAP_DctP_sf"/>
</dbReference>
<comment type="caution">
    <text evidence="2">The sequence shown here is derived from an EMBL/GenBank/DDBJ whole genome shotgun (WGS) entry which is preliminary data.</text>
</comment>
<organism evidence="2 3">
    <name type="scientific">Bordetella genomosp. 4</name>
    <dbReference type="NCBI Taxonomy" id="463044"/>
    <lineage>
        <taxon>Bacteria</taxon>
        <taxon>Pseudomonadati</taxon>
        <taxon>Pseudomonadota</taxon>
        <taxon>Betaproteobacteria</taxon>
        <taxon>Burkholderiales</taxon>
        <taxon>Alcaligenaceae</taxon>
        <taxon>Bordetella</taxon>
    </lineage>
</organism>
<evidence type="ECO:0008006" key="4">
    <source>
        <dbReference type="Google" id="ProtNLM"/>
    </source>
</evidence>
<evidence type="ECO:0000313" key="3">
    <source>
        <dbReference type="Proteomes" id="UP000216885"/>
    </source>
</evidence>
<sequence>MKQQWLTQACRQKILLTVSVAAALVAGTLGFAGDVQAREMKIATIAASNSPWDHAMRAFADEAAKQSQDDLKVHVYTDGQLGDISKILSSMQLGTLDMGYFGLGSVVFLRGAQPLNILYAPYLFKSGEQAERIVNSEEFQKLFDEVAKKSGVRVFAAFGIRSPRALQTVSRAINKPEDVKGLKLRIPSIPILKTTFETLGAQVVPLGMTEIYTALGRGMIDGQDNGFDLSIPLRFHEEAKYWAATDHAYELTGWFISERTWQGLSDKERAALVAAAKAGGQVATKLDKELDDNAVKILKDAGVTYTQPDKAAFQAALANVYKQYEGKDWPEGLVERIQKMQE</sequence>
<dbReference type="Pfam" id="PF03480">
    <property type="entry name" value="DctP"/>
    <property type="match status" value="1"/>
</dbReference>
<dbReference type="PANTHER" id="PTHR33376">
    <property type="match status" value="1"/>
</dbReference>
<dbReference type="AlphaFoldDB" id="A0A261U3W9"/>
<dbReference type="EMBL" id="NEVQ01000013">
    <property type="protein sequence ID" value="OZI56579.1"/>
    <property type="molecule type" value="Genomic_DNA"/>
</dbReference>
<dbReference type="Gene3D" id="3.40.190.170">
    <property type="entry name" value="Bacterial extracellular solute-binding protein, family 7"/>
    <property type="match status" value="1"/>
</dbReference>
<dbReference type="PANTHER" id="PTHR33376:SF4">
    <property type="entry name" value="SIALIC ACID-BINDING PERIPLASMIC PROTEIN SIAP"/>
    <property type="match status" value="1"/>
</dbReference>
<dbReference type="NCBIfam" id="NF037995">
    <property type="entry name" value="TRAP_S1"/>
    <property type="match status" value="1"/>
</dbReference>
<dbReference type="OrthoDB" id="9794826at2"/>
<proteinExistence type="predicted"/>
<keyword evidence="1" id="KW-0732">Signal</keyword>
<dbReference type="InterPro" id="IPR018389">
    <property type="entry name" value="DctP_fam"/>
</dbReference>
<dbReference type="RefSeq" id="WP_094821788.1">
    <property type="nucleotide sequence ID" value="NZ_NEVO01000008.1"/>
</dbReference>
<gene>
    <name evidence="2" type="ORF">CAL20_14280</name>
</gene>
<accession>A0A261U3W9</accession>
<dbReference type="CDD" id="cd13603">
    <property type="entry name" value="PBP2_TRAP_Siap_TeaA_like"/>
    <property type="match status" value="1"/>
</dbReference>
<dbReference type="Proteomes" id="UP000216885">
    <property type="component" value="Unassembled WGS sequence"/>
</dbReference>